<name>A0A1M6LJQ3_9FIRM</name>
<dbReference type="FunFam" id="3.20.20.10:FF:000018">
    <property type="entry name" value="Pyridoxal phosphate homeostasis protein"/>
    <property type="match status" value="1"/>
</dbReference>
<keyword evidence="7" id="KW-1185">Reference proteome</keyword>
<feature type="modified residue" description="N6-(pyridoxal phosphate)lysine" evidence="2 3">
    <location>
        <position position="36"/>
    </location>
</feature>
<feature type="domain" description="Alanine racemase N-terminal" evidence="5">
    <location>
        <begin position="10"/>
        <end position="230"/>
    </location>
</feature>
<dbReference type="InterPro" id="IPR011078">
    <property type="entry name" value="PyrdxlP_homeostasis"/>
</dbReference>
<dbReference type="EMBL" id="FRAJ01000003">
    <property type="protein sequence ID" value="SHJ71434.1"/>
    <property type="molecule type" value="Genomic_DNA"/>
</dbReference>
<comment type="cofactor">
    <cofactor evidence="3">
        <name>pyridoxal 5'-phosphate</name>
        <dbReference type="ChEBI" id="CHEBI:597326"/>
    </cofactor>
</comment>
<dbReference type="SUPFAM" id="SSF51419">
    <property type="entry name" value="PLP-binding barrel"/>
    <property type="match status" value="1"/>
</dbReference>
<reference evidence="6 7" key="1">
    <citation type="submission" date="2016-11" db="EMBL/GenBank/DDBJ databases">
        <authorList>
            <person name="Jaros S."/>
            <person name="Januszkiewicz K."/>
            <person name="Wedrychowicz H."/>
        </authorList>
    </citation>
    <scope>NUCLEOTIDE SEQUENCE [LARGE SCALE GENOMIC DNA]</scope>
    <source>
        <strain evidence="6 7">DSM 14501</strain>
    </source>
</reference>
<dbReference type="RefSeq" id="WP_072965549.1">
    <property type="nucleotide sequence ID" value="NZ_FRAJ01000003.1"/>
</dbReference>
<dbReference type="InterPro" id="IPR029066">
    <property type="entry name" value="PLP-binding_barrel"/>
</dbReference>
<evidence type="ECO:0000256" key="3">
    <source>
        <dbReference type="PIRSR" id="PIRSR004848-1"/>
    </source>
</evidence>
<dbReference type="NCBIfam" id="TIGR00044">
    <property type="entry name" value="YggS family pyridoxal phosphate-dependent enzyme"/>
    <property type="match status" value="1"/>
</dbReference>
<evidence type="ECO:0000256" key="1">
    <source>
        <dbReference type="ARBA" id="ARBA00022898"/>
    </source>
</evidence>
<protein>
    <recommendedName>
        <fullName evidence="2">Pyridoxal phosphate homeostasis protein</fullName>
        <shortName evidence="2">PLP homeostasis protein</shortName>
    </recommendedName>
</protein>
<proteinExistence type="inferred from homology"/>
<dbReference type="AlphaFoldDB" id="A0A1M6LJQ3"/>
<dbReference type="PROSITE" id="PS01211">
    <property type="entry name" value="UPF0001"/>
    <property type="match status" value="1"/>
</dbReference>
<dbReference type="Pfam" id="PF01168">
    <property type="entry name" value="Ala_racemase_N"/>
    <property type="match status" value="1"/>
</dbReference>
<evidence type="ECO:0000256" key="4">
    <source>
        <dbReference type="RuleBase" id="RU004514"/>
    </source>
</evidence>
<comment type="similarity">
    <text evidence="2 4">Belongs to the pyridoxal phosphate-binding protein YggS/PROSC family.</text>
</comment>
<gene>
    <name evidence="6" type="ORF">SAMN02745883_00233</name>
</gene>
<dbReference type="CDD" id="cd00635">
    <property type="entry name" value="PLPDE_III_YBL036c_like"/>
    <property type="match status" value="1"/>
</dbReference>
<dbReference type="Gene3D" id="3.20.20.10">
    <property type="entry name" value="Alanine racemase"/>
    <property type="match status" value="1"/>
</dbReference>
<comment type="function">
    <text evidence="2">Pyridoxal 5'-phosphate (PLP)-binding protein, which is involved in PLP homeostasis.</text>
</comment>
<keyword evidence="1 2" id="KW-0663">Pyridoxal phosphate</keyword>
<dbReference type="STRING" id="1121266.SAMN02745883_00233"/>
<dbReference type="PIRSF" id="PIRSF004848">
    <property type="entry name" value="YBL036c_PLPDEIII"/>
    <property type="match status" value="1"/>
</dbReference>
<evidence type="ECO:0000256" key="2">
    <source>
        <dbReference type="HAMAP-Rule" id="MF_02087"/>
    </source>
</evidence>
<evidence type="ECO:0000313" key="7">
    <source>
        <dbReference type="Proteomes" id="UP000184082"/>
    </source>
</evidence>
<dbReference type="GO" id="GO:0030170">
    <property type="term" value="F:pyridoxal phosphate binding"/>
    <property type="evidence" value="ECO:0007669"/>
    <property type="project" value="UniProtKB-UniRule"/>
</dbReference>
<dbReference type="InterPro" id="IPR001608">
    <property type="entry name" value="Ala_racemase_N"/>
</dbReference>
<dbReference type="PANTHER" id="PTHR10146:SF14">
    <property type="entry name" value="PYRIDOXAL PHOSPHATE HOMEOSTASIS PROTEIN"/>
    <property type="match status" value="1"/>
</dbReference>
<accession>A0A1M6LJQ3</accession>
<organism evidence="6 7">
    <name type="scientific">Caminicella sporogenes DSM 14501</name>
    <dbReference type="NCBI Taxonomy" id="1121266"/>
    <lineage>
        <taxon>Bacteria</taxon>
        <taxon>Bacillati</taxon>
        <taxon>Bacillota</taxon>
        <taxon>Clostridia</taxon>
        <taxon>Peptostreptococcales</taxon>
        <taxon>Caminicellaceae</taxon>
        <taxon>Caminicella</taxon>
    </lineage>
</organism>
<sequence length="235" mass="27509">MLNIKENIYNIKENIKEVCYKINRNPEDIKIIAVTKTVDVDRIKFAIDCGVSSIGENKVQEILEKYDKIDKSIEWHMIGHLQTNKVKYIIDKVDMIHSLDSIKLAKEIEKRAAKISREIDVLIQINVANEESKFGIHPDDVYEFIDEMVRFKYIKVKGLMTIAPYAENPEEVRKYFKEMKSIFEQVNMKYCENYENIEMKYLSMGMTNDYLVAIEEGANIVRIGTGIFGKRNYNK</sequence>
<evidence type="ECO:0000313" key="6">
    <source>
        <dbReference type="EMBL" id="SHJ71434.1"/>
    </source>
</evidence>
<evidence type="ECO:0000259" key="5">
    <source>
        <dbReference type="Pfam" id="PF01168"/>
    </source>
</evidence>
<dbReference type="PANTHER" id="PTHR10146">
    <property type="entry name" value="PROLINE SYNTHETASE CO-TRANSCRIBED BACTERIAL HOMOLOG PROTEIN"/>
    <property type="match status" value="1"/>
</dbReference>
<dbReference type="Proteomes" id="UP000184082">
    <property type="component" value="Unassembled WGS sequence"/>
</dbReference>
<dbReference type="HAMAP" id="MF_02087">
    <property type="entry name" value="PLP_homeostasis"/>
    <property type="match status" value="1"/>
</dbReference>